<feature type="domain" description="VTT" evidence="7">
    <location>
        <begin position="62"/>
        <end position="172"/>
    </location>
</feature>
<accession>A0A1F7WKS1</accession>
<evidence type="ECO:0000256" key="5">
    <source>
        <dbReference type="ARBA" id="ARBA00023136"/>
    </source>
</evidence>
<keyword evidence="3 6" id="KW-0812">Transmembrane</keyword>
<keyword evidence="2 6" id="KW-1003">Cell membrane</keyword>
<dbReference type="EMBL" id="MGFJ01000019">
    <property type="protein sequence ID" value="OGM02615.1"/>
    <property type="molecule type" value="Genomic_DNA"/>
</dbReference>
<dbReference type="Proteomes" id="UP000176198">
    <property type="component" value="Unassembled WGS sequence"/>
</dbReference>
<dbReference type="InterPro" id="IPR015414">
    <property type="entry name" value="TMEM64"/>
</dbReference>
<sequence length="215" mass="24006">MKSKFIAIIFFVMLFLFIYLVSVTFPEKVIRDFINDLGFMGPVVYVLLTLFSYIVAPLSATPVTYAGFYAFGANVIFLNTLATYISFVVNFWIARKWGRSIVKKLVGKADLARVDKLTSNYGLVTLVFVRIFQSSIGDFVSFAAGLTNMKFWPYLIISLIASVPGMLIWYSLSFYAKTPGQFVAIMLAVAGVFSAIFILGNEVKKLLKKRASGIN</sequence>
<reference evidence="8 9" key="1">
    <citation type="journal article" date="2016" name="Nat. Commun.">
        <title>Thousands of microbial genomes shed light on interconnected biogeochemical processes in an aquifer system.</title>
        <authorList>
            <person name="Anantharaman K."/>
            <person name="Brown C.T."/>
            <person name="Hug L.A."/>
            <person name="Sharon I."/>
            <person name="Castelle C.J."/>
            <person name="Probst A.J."/>
            <person name="Thomas B.C."/>
            <person name="Singh A."/>
            <person name="Wilkins M.J."/>
            <person name="Karaoz U."/>
            <person name="Brodie E.L."/>
            <person name="Williams K.H."/>
            <person name="Hubbard S.S."/>
            <person name="Banfield J.F."/>
        </authorList>
    </citation>
    <scope>NUCLEOTIDE SEQUENCE [LARGE SCALE GENOMIC DNA]</scope>
</reference>
<evidence type="ECO:0000256" key="1">
    <source>
        <dbReference type="ARBA" id="ARBA00004651"/>
    </source>
</evidence>
<evidence type="ECO:0000256" key="2">
    <source>
        <dbReference type="ARBA" id="ARBA00022475"/>
    </source>
</evidence>
<dbReference type="PANTHER" id="PTHR12677">
    <property type="entry name" value="GOLGI APPARATUS MEMBRANE PROTEIN TVP38-RELATED"/>
    <property type="match status" value="1"/>
</dbReference>
<dbReference type="GO" id="GO:0005886">
    <property type="term" value="C:plasma membrane"/>
    <property type="evidence" value="ECO:0007669"/>
    <property type="project" value="UniProtKB-SubCell"/>
</dbReference>
<dbReference type="Pfam" id="PF09335">
    <property type="entry name" value="VTT_dom"/>
    <property type="match status" value="1"/>
</dbReference>
<organism evidence="8 9">
    <name type="scientific">Candidatus Woesebacteria bacterium GWA1_41_8</name>
    <dbReference type="NCBI Taxonomy" id="1802471"/>
    <lineage>
        <taxon>Bacteria</taxon>
        <taxon>Candidatus Woeseibacteriota</taxon>
    </lineage>
</organism>
<feature type="transmembrane region" description="Helical" evidence="6">
    <location>
        <begin position="182"/>
        <end position="200"/>
    </location>
</feature>
<evidence type="ECO:0000259" key="7">
    <source>
        <dbReference type="Pfam" id="PF09335"/>
    </source>
</evidence>
<comment type="similarity">
    <text evidence="6">Belongs to the TVP38/TMEM64 family.</text>
</comment>
<gene>
    <name evidence="8" type="ORF">A2115_01215</name>
</gene>
<proteinExistence type="inferred from homology"/>
<dbReference type="PANTHER" id="PTHR12677:SF59">
    <property type="entry name" value="GOLGI APPARATUS MEMBRANE PROTEIN TVP38-RELATED"/>
    <property type="match status" value="1"/>
</dbReference>
<feature type="transmembrane region" description="Helical" evidence="6">
    <location>
        <begin position="37"/>
        <end position="56"/>
    </location>
</feature>
<comment type="caution">
    <text evidence="8">The sequence shown here is derived from an EMBL/GenBank/DDBJ whole genome shotgun (WGS) entry which is preliminary data.</text>
</comment>
<feature type="transmembrane region" description="Helical" evidence="6">
    <location>
        <begin position="68"/>
        <end position="94"/>
    </location>
</feature>
<keyword evidence="5 6" id="KW-0472">Membrane</keyword>
<dbReference type="InterPro" id="IPR032816">
    <property type="entry name" value="VTT_dom"/>
</dbReference>
<name>A0A1F7WKS1_9BACT</name>
<dbReference type="STRING" id="1802471.A2115_01215"/>
<evidence type="ECO:0000256" key="3">
    <source>
        <dbReference type="ARBA" id="ARBA00022692"/>
    </source>
</evidence>
<evidence type="ECO:0000313" key="9">
    <source>
        <dbReference type="Proteomes" id="UP000176198"/>
    </source>
</evidence>
<dbReference type="AlphaFoldDB" id="A0A1F7WKS1"/>
<feature type="transmembrane region" description="Helical" evidence="6">
    <location>
        <begin position="6"/>
        <end position="25"/>
    </location>
</feature>
<evidence type="ECO:0000313" key="8">
    <source>
        <dbReference type="EMBL" id="OGM02615.1"/>
    </source>
</evidence>
<evidence type="ECO:0000256" key="6">
    <source>
        <dbReference type="RuleBase" id="RU366058"/>
    </source>
</evidence>
<comment type="subcellular location">
    <subcellularLocation>
        <location evidence="1 6">Cell membrane</location>
        <topology evidence="1 6">Multi-pass membrane protein</topology>
    </subcellularLocation>
</comment>
<keyword evidence="4 6" id="KW-1133">Transmembrane helix</keyword>
<protein>
    <recommendedName>
        <fullName evidence="6">TVP38/TMEM64 family membrane protein</fullName>
    </recommendedName>
</protein>
<feature type="transmembrane region" description="Helical" evidence="6">
    <location>
        <begin position="151"/>
        <end position="170"/>
    </location>
</feature>
<evidence type="ECO:0000256" key="4">
    <source>
        <dbReference type="ARBA" id="ARBA00022989"/>
    </source>
</evidence>